<organism evidence="1 2">
    <name type="scientific">Rhizobium ruizarguesonis</name>
    <dbReference type="NCBI Taxonomy" id="2081791"/>
    <lineage>
        <taxon>Bacteria</taxon>
        <taxon>Pseudomonadati</taxon>
        <taxon>Pseudomonadota</taxon>
        <taxon>Alphaproteobacteria</taxon>
        <taxon>Hyphomicrobiales</taxon>
        <taxon>Rhizobiaceae</taxon>
        <taxon>Rhizobium/Agrobacterium group</taxon>
        <taxon>Rhizobium</taxon>
    </lineage>
</organism>
<geneLocation type="plasmid" evidence="1 2">
    <name>unnamed1</name>
</geneLocation>
<protein>
    <submittedName>
        <fullName evidence="1">Sugar-binding domain-containing protein</fullName>
    </submittedName>
</protein>
<reference evidence="1" key="1">
    <citation type="submission" date="2024-10" db="EMBL/GenBank/DDBJ databases">
        <title>Strain of Rhizobium-related bacteria isolated fromm roots of Vavilovia formosa.</title>
        <authorList>
            <person name="Kimeklis A."/>
            <person name="Afonin A."/>
        </authorList>
    </citation>
    <scope>NUCLEOTIDE SEQUENCE</scope>
    <source>
        <strain evidence="1">Vaf-46</strain>
    </source>
</reference>
<evidence type="ECO:0000313" key="2">
    <source>
        <dbReference type="Proteomes" id="UP000078465"/>
    </source>
</evidence>
<dbReference type="EMBL" id="CP171854">
    <property type="protein sequence ID" value="XKM43308.1"/>
    <property type="molecule type" value="Genomic_DNA"/>
</dbReference>
<accession>A0ACD5EW26</accession>
<dbReference type="Proteomes" id="UP000078465">
    <property type="component" value="Plasmid unnamed1"/>
</dbReference>
<name>A0ACD5EW26_9HYPH</name>
<sequence length="99" mass="10644">MPKRSSFCPAWSNPVKSTTLPLQAASAKSSDIFFDADGHILDTALTARTLSASFPKTKKERLVALAGGQSKVAAIRAILNSRRLFGLITDERTAQALLK</sequence>
<proteinExistence type="predicted"/>
<gene>
    <name evidence="1" type="ORF">A4U53_037260</name>
</gene>
<evidence type="ECO:0000313" key="1">
    <source>
        <dbReference type="EMBL" id="XKM43308.1"/>
    </source>
</evidence>
<keyword evidence="1" id="KW-0614">Plasmid</keyword>